<feature type="region of interest" description="Disordered" evidence="1">
    <location>
        <begin position="61"/>
        <end position="87"/>
    </location>
</feature>
<organism evidence="2 3">
    <name type="scientific">Hericium alpestre</name>
    <dbReference type="NCBI Taxonomy" id="135208"/>
    <lineage>
        <taxon>Eukaryota</taxon>
        <taxon>Fungi</taxon>
        <taxon>Dikarya</taxon>
        <taxon>Basidiomycota</taxon>
        <taxon>Agaricomycotina</taxon>
        <taxon>Agaricomycetes</taxon>
        <taxon>Russulales</taxon>
        <taxon>Hericiaceae</taxon>
        <taxon>Hericium</taxon>
    </lineage>
</organism>
<comment type="caution">
    <text evidence="2">The sequence shown here is derived from an EMBL/GenBank/DDBJ whole genome shotgun (WGS) entry which is preliminary data.</text>
</comment>
<dbReference type="AlphaFoldDB" id="A0A4Z0A731"/>
<accession>A0A4Z0A731</accession>
<feature type="compositionally biased region" description="Low complexity" evidence="1">
    <location>
        <begin position="69"/>
        <end position="87"/>
    </location>
</feature>
<dbReference type="OrthoDB" id="3254241at2759"/>
<evidence type="ECO:0000313" key="2">
    <source>
        <dbReference type="EMBL" id="TFY82147.1"/>
    </source>
</evidence>
<dbReference type="STRING" id="135208.A0A4Z0A731"/>
<sequence length="469" mass="52086">MADPIAIITAVISTAVAIQTWIDQRKIKDSKIYELHFTLSRIATILSPLQPALQSDHLAVPAHEHHTGSSASGAPKRSSSFSSTGSSTTAVSIAPSSEWSRPDPTLVTCFQDIGEILNRIKDDLQLWTAKRSKRAALLEFLRPSAILDRIQEHDRRLSRRLEVLAFAMQVHALKVAHSPKQARALQQEAEATLPELLDEVQNAEVRRFWAESVGKDCSFIAGKELCKQLGLWLHVSLDETTSDTLLLRLDEYAVGGVTPSSLDAFVGRQSIESAISSLGVVGSLALRNRFQDIDPSTIKPLLVWVDDAPENNTFAIGPARERGITVIVLTSTATAKVWVEANEGLLRRADYARRLRFISDNCRWEADNTAATENYLNITAGEAILRYLRGRQYQAPVLIFCGWSIRSTEYVLSFSRTGSTVISTVVEAYIDKLARGEDDDHAWEGFDVEHVPPSEFQPPQNLWKTVRMS</sequence>
<proteinExistence type="predicted"/>
<protein>
    <submittedName>
        <fullName evidence="2">Uncharacterized protein</fullName>
    </submittedName>
</protein>
<keyword evidence="3" id="KW-1185">Reference proteome</keyword>
<dbReference type="Proteomes" id="UP000298061">
    <property type="component" value="Unassembled WGS sequence"/>
</dbReference>
<dbReference type="EMBL" id="SFCI01000137">
    <property type="protein sequence ID" value="TFY82147.1"/>
    <property type="molecule type" value="Genomic_DNA"/>
</dbReference>
<evidence type="ECO:0000256" key="1">
    <source>
        <dbReference type="SAM" id="MobiDB-lite"/>
    </source>
</evidence>
<reference evidence="2 3" key="1">
    <citation type="submission" date="2019-02" db="EMBL/GenBank/DDBJ databases">
        <title>Genome sequencing of the rare red list fungi Hericium alpestre (H. flagellum).</title>
        <authorList>
            <person name="Buettner E."/>
            <person name="Kellner H."/>
        </authorList>
    </citation>
    <scope>NUCLEOTIDE SEQUENCE [LARGE SCALE GENOMIC DNA]</scope>
    <source>
        <strain evidence="2 3">DSM 108284</strain>
    </source>
</reference>
<evidence type="ECO:0000313" key="3">
    <source>
        <dbReference type="Proteomes" id="UP000298061"/>
    </source>
</evidence>
<name>A0A4Z0A731_9AGAM</name>
<gene>
    <name evidence="2" type="ORF">EWM64_g1863</name>
</gene>